<dbReference type="GO" id="GO:0019098">
    <property type="term" value="P:reproductive behavior"/>
    <property type="evidence" value="ECO:0007669"/>
    <property type="project" value="UniProtKB-ARBA"/>
</dbReference>
<sequence>MEARGVKKQQLWHDIKIIIVKTVIAMLPEIILNYEHYFYDMMGPQCFQIIGFDILITKNLMPVLLEVNSAPSLTIEHDILNPFDDNKENIEPLRVRSIVDEIIKIPLVRDTMLLVLNLLDDVYPTQTPANLTHTNNNHSSRKAMDDMGELGTKLKCHLTEIFPCRYGHSSGHLLFLDKAVYLFMQFVNLKQTTVLIISGARIFLKLVFHR</sequence>
<dbReference type="Gene3D" id="3.30.470.20">
    <property type="entry name" value="ATP-grasp fold, B domain"/>
    <property type="match status" value="1"/>
</dbReference>
<proteinExistence type="inferred from homology"/>
<keyword evidence="5" id="KW-1185">Reference proteome</keyword>
<dbReference type="AlphaFoldDB" id="A0A0R3RNE4"/>
<protein>
    <submittedName>
        <fullName evidence="6">Tubulin--tyrosine ligase-like protein 9</fullName>
    </submittedName>
</protein>
<keyword evidence="4" id="KW-0067">ATP-binding</keyword>
<keyword evidence="3" id="KW-0547">Nucleotide-binding</keyword>
<name>A0A0R3RNE4_9BILA</name>
<dbReference type="GO" id="GO:0036064">
    <property type="term" value="C:ciliary basal body"/>
    <property type="evidence" value="ECO:0007669"/>
    <property type="project" value="TreeGrafter"/>
</dbReference>
<dbReference type="GO" id="GO:0070740">
    <property type="term" value="F:tubulin-glutamic acid ligase activity"/>
    <property type="evidence" value="ECO:0007669"/>
    <property type="project" value="TreeGrafter"/>
</dbReference>
<evidence type="ECO:0000313" key="5">
    <source>
        <dbReference type="Proteomes" id="UP000050640"/>
    </source>
</evidence>
<organism evidence="5 6">
    <name type="scientific">Elaeophora elaphi</name>
    <dbReference type="NCBI Taxonomy" id="1147741"/>
    <lineage>
        <taxon>Eukaryota</taxon>
        <taxon>Metazoa</taxon>
        <taxon>Ecdysozoa</taxon>
        <taxon>Nematoda</taxon>
        <taxon>Chromadorea</taxon>
        <taxon>Rhabditida</taxon>
        <taxon>Spirurina</taxon>
        <taxon>Spiruromorpha</taxon>
        <taxon>Filarioidea</taxon>
        <taxon>Onchocercidae</taxon>
        <taxon>Elaeophora</taxon>
    </lineage>
</organism>
<dbReference type="Proteomes" id="UP000050640">
    <property type="component" value="Unplaced"/>
</dbReference>
<accession>A0A0R3RNE4</accession>
<dbReference type="WBParaSite" id="EEL_0000300401-mRNA-1">
    <property type="protein sequence ID" value="EEL_0000300401-mRNA-1"/>
    <property type="gene ID" value="EEL_0000300401"/>
</dbReference>
<keyword evidence="2" id="KW-0436">Ligase</keyword>
<dbReference type="Pfam" id="PF03133">
    <property type="entry name" value="TTL"/>
    <property type="match status" value="1"/>
</dbReference>
<dbReference type="GO" id="GO:0005524">
    <property type="term" value="F:ATP binding"/>
    <property type="evidence" value="ECO:0007669"/>
    <property type="project" value="UniProtKB-KW"/>
</dbReference>
<dbReference type="InterPro" id="IPR004344">
    <property type="entry name" value="TTL/TTLL_fam"/>
</dbReference>
<dbReference type="GO" id="GO:0015631">
    <property type="term" value="F:tubulin binding"/>
    <property type="evidence" value="ECO:0007669"/>
    <property type="project" value="TreeGrafter"/>
</dbReference>
<evidence type="ECO:0000256" key="4">
    <source>
        <dbReference type="ARBA" id="ARBA00022840"/>
    </source>
</evidence>
<reference evidence="6" key="1">
    <citation type="submission" date="2017-02" db="UniProtKB">
        <authorList>
            <consortium name="WormBaseParasite"/>
        </authorList>
    </citation>
    <scope>IDENTIFICATION</scope>
</reference>
<evidence type="ECO:0000256" key="1">
    <source>
        <dbReference type="ARBA" id="ARBA00006820"/>
    </source>
</evidence>
<dbReference type="GO" id="GO:0000226">
    <property type="term" value="P:microtubule cytoskeleton organization"/>
    <property type="evidence" value="ECO:0007669"/>
    <property type="project" value="TreeGrafter"/>
</dbReference>
<evidence type="ECO:0000256" key="3">
    <source>
        <dbReference type="ARBA" id="ARBA00022741"/>
    </source>
</evidence>
<dbReference type="PANTHER" id="PTHR12241:SF154">
    <property type="entry name" value="TUBULIN POLYGLUTAMYLASE TTLL11"/>
    <property type="match status" value="1"/>
</dbReference>
<dbReference type="PANTHER" id="PTHR12241">
    <property type="entry name" value="TUBULIN POLYGLUTAMYLASE"/>
    <property type="match status" value="1"/>
</dbReference>
<dbReference type="STRING" id="1147741.A0A0R3RNE4"/>
<evidence type="ECO:0000256" key="2">
    <source>
        <dbReference type="ARBA" id="ARBA00022598"/>
    </source>
</evidence>
<evidence type="ECO:0000313" key="6">
    <source>
        <dbReference type="WBParaSite" id="EEL_0000300401-mRNA-1"/>
    </source>
</evidence>
<dbReference type="PROSITE" id="PS51221">
    <property type="entry name" value="TTL"/>
    <property type="match status" value="1"/>
</dbReference>
<comment type="similarity">
    <text evidence="1">Belongs to the tubulin--tyrosine ligase family.</text>
</comment>